<feature type="domain" description="Protein FecR C-terminal" evidence="3">
    <location>
        <begin position="239"/>
        <end position="297"/>
    </location>
</feature>
<gene>
    <name evidence="4" type="ORF">ATK78_1817</name>
</gene>
<dbReference type="Gene3D" id="3.55.50.30">
    <property type="match status" value="1"/>
</dbReference>
<keyword evidence="1" id="KW-0472">Membrane</keyword>
<keyword evidence="1" id="KW-1133">Transmembrane helix</keyword>
<evidence type="ECO:0000313" key="4">
    <source>
        <dbReference type="EMBL" id="TDQ09661.1"/>
    </source>
</evidence>
<dbReference type="RefSeq" id="WP_133575729.1">
    <property type="nucleotide sequence ID" value="NZ_SNYC01000004.1"/>
</dbReference>
<dbReference type="FunFam" id="2.60.120.1440:FF:000001">
    <property type="entry name" value="Putative anti-sigma factor"/>
    <property type="match status" value="1"/>
</dbReference>
<evidence type="ECO:0000256" key="1">
    <source>
        <dbReference type="SAM" id="Phobius"/>
    </source>
</evidence>
<proteinExistence type="predicted"/>
<evidence type="ECO:0000259" key="2">
    <source>
        <dbReference type="Pfam" id="PF04773"/>
    </source>
</evidence>
<accession>A0A4R6SW77</accession>
<comment type="caution">
    <text evidence="4">The sequence shown here is derived from an EMBL/GenBank/DDBJ whole genome shotgun (WGS) entry which is preliminary data.</text>
</comment>
<evidence type="ECO:0000259" key="3">
    <source>
        <dbReference type="Pfam" id="PF16344"/>
    </source>
</evidence>
<dbReference type="EMBL" id="SNYC01000004">
    <property type="protein sequence ID" value="TDQ09661.1"/>
    <property type="molecule type" value="Genomic_DNA"/>
</dbReference>
<feature type="domain" description="FecR protein" evidence="2">
    <location>
        <begin position="99"/>
        <end position="188"/>
    </location>
</feature>
<dbReference type="InterPro" id="IPR032508">
    <property type="entry name" value="FecR_C"/>
</dbReference>
<evidence type="ECO:0000313" key="5">
    <source>
        <dbReference type="Proteomes" id="UP000295620"/>
    </source>
</evidence>
<dbReference type="Proteomes" id="UP000295620">
    <property type="component" value="Unassembled WGS sequence"/>
</dbReference>
<dbReference type="Gene3D" id="2.60.120.1440">
    <property type="match status" value="1"/>
</dbReference>
<dbReference type="GO" id="GO:0016989">
    <property type="term" value="F:sigma factor antagonist activity"/>
    <property type="evidence" value="ECO:0007669"/>
    <property type="project" value="TreeGrafter"/>
</dbReference>
<dbReference type="OrthoDB" id="676789at2"/>
<keyword evidence="5" id="KW-1185">Reference proteome</keyword>
<name>A0A4R6SW77_9SPHI</name>
<organism evidence="4 5">
    <name type="scientific">Pedobacter metabolipauper</name>
    <dbReference type="NCBI Taxonomy" id="425513"/>
    <lineage>
        <taxon>Bacteria</taxon>
        <taxon>Pseudomonadati</taxon>
        <taxon>Bacteroidota</taxon>
        <taxon>Sphingobacteriia</taxon>
        <taxon>Sphingobacteriales</taxon>
        <taxon>Sphingobacteriaceae</taxon>
        <taxon>Pedobacter</taxon>
    </lineage>
</organism>
<feature type="transmembrane region" description="Helical" evidence="1">
    <location>
        <begin position="59"/>
        <end position="80"/>
    </location>
</feature>
<sequence>MNLTKKIADQICKYYEDLEMNAGKISPEMSSDLQEELVYERIMQGIAHREKAKYRFRKIFAAACAAVVMFALLITGYHQLSPSKPIENQVTMRTAVALKGRVIQLTLMDGTVIWLNSGTKLTYPTSFSNHTREVTLDGEAYFQVTHNPKKPFLIHTSRLTTRVLGTSFNIKAYQEDREIQVAVLTGKVGVTHLASEGQRSETKLLMPNERITYNKENQHMSVEKMTRTENLISWRTGDLQYDEEPLGTIVADLQRKYSIKIGISPALEKRRVTVDLNNESIKKVMVILSEVTGAKIIETKEGFILRKNTQPE</sequence>
<protein>
    <submittedName>
        <fullName evidence="4">FecR family protein</fullName>
    </submittedName>
</protein>
<reference evidence="4 5" key="1">
    <citation type="submission" date="2019-03" db="EMBL/GenBank/DDBJ databases">
        <title>Genomic Encyclopedia of Archaeal and Bacterial Type Strains, Phase II (KMG-II): from individual species to whole genera.</title>
        <authorList>
            <person name="Goeker M."/>
        </authorList>
    </citation>
    <scope>NUCLEOTIDE SEQUENCE [LARGE SCALE GENOMIC DNA]</scope>
    <source>
        <strain evidence="4 5">DSM 19035</strain>
    </source>
</reference>
<dbReference type="InterPro" id="IPR006860">
    <property type="entry name" value="FecR"/>
</dbReference>
<dbReference type="PANTHER" id="PTHR30273:SF2">
    <property type="entry name" value="PROTEIN FECR"/>
    <property type="match status" value="1"/>
</dbReference>
<dbReference type="AlphaFoldDB" id="A0A4R6SW77"/>
<keyword evidence="1" id="KW-0812">Transmembrane</keyword>
<dbReference type="InterPro" id="IPR012373">
    <property type="entry name" value="Ferrdict_sens_TM"/>
</dbReference>
<dbReference type="PIRSF" id="PIRSF018266">
    <property type="entry name" value="FecR"/>
    <property type="match status" value="1"/>
</dbReference>
<dbReference type="Pfam" id="PF16344">
    <property type="entry name" value="FecR_C"/>
    <property type="match status" value="1"/>
</dbReference>
<dbReference type="PANTHER" id="PTHR30273">
    <property type="entry name" value="PERIPLASMIC SIGNAL SENSOR AND SIGMA FACTOR ACTIVATOR FECR-RELATED"/>
    <property type="match status" value="1"/>
</dbReference>
<dbReference type="Pfam" id="PF04773">
    <property type="entry name" value="FecR"/>
    <property type="match status" value="1"/>
</dbReference>